<keyword evidence="1" id="KW-0472">Membrane</keyword>
<feature type="transmembrane region" description="Helical" evidence="1">
    <location>
        <begin position="88"/>
        <end position="108"/>
    </location>
</feature>
<dbReference type="EMBL" id="CP027226">
    <property type="protein sequence ID" value="AVM42299.1"/>
    <property type="molecule type" value="Genomic_DNA"/>
</dbReference>
<evidence type="ECO:0008006" key="4">
    <source>
        <dbReference type="Google" id="ProtNLM"/>
    </source>
</evidence>
<keyword evidence="1" id="KW-1133">Transmembrane helix</keyword>
<feature type="transmembrane region" description="Helical" evidence="1">
    <location>
        <begin position="12"/>
        <end position="31"/>
    </location>
</feature>
<dbReference type="AlphaFoldDB" id="A0A2S0KMS5"/>
<dbReference type="Proteomes" id="UP000237947">
    <property type="component" value="Chromosome"/>
</dbReference>
<name>A0A2S0KMS5_9FIRM</name>
<evidence type="ECO:0000313" key="3">
    <source>
        <dbReference type="Proteomes" id="UP000237947"/>
    </source>
</evidence>
<feature type="transmembrane region" description="Helical" evidence="1">
    <location>
        <begin position="37"/>
        <end position="57"/>
    </location>
</feature>
<keyword evidence="3" id="KW-1185">Reference proteome</keyword>
<dbReference type="KEGG" id="fsa:C5Q98_03215"/>
<keyword evidence="1" id="KW-0812">Transmembrane</keyword>
<feature type="transmembrane region" description="Helical" evidence="1">
    <location>
        <begin position="64"/>
        <end position="82"/>
    </location>
</feature>
<organism evidence="2 3">
    <name type="scientific">Fastidiosipila sanguinis</name>
    <dbReference type="NCBI Taxonomy" id="236753"/>
    <lineage>
        <taxon>Bacteria</taxon>
        <taxon>Bacillati</taxon>
        <taxon>Bacillota</taxon>
        <taxon>Clostridia</taxon>
        <taxon>Eubacteriales</taxon>
        <taxon>Oscillospiraceae</taxon>
        <taxon>Fastidiosipila</taxon>
    </lineage>
</organism>
<gene>
    <name evidence="2" type="ORF">C5Q98_03215</name>
</gene>
<proteinExistence type="predicted"/>
<accession>A0A2S0KMS5</accession>
<reference evidence="3" key="1">
    <citation type="submission" date="2018-02" db="EMBL/GenBank/DDBJ databases">
        <authorList>
            <person name="Holder M.E."/>
            <person name="Ajami N.J."/>
            <person name="Petrosino J.F."/>
        </authorList>
    </citation>
    <scope>NUCLEOTIDE SEQUENCE [LARGE SCALE GENOMIC DNA]</scope>
    <source>
        <strain evidence="3">CCUG 47711</strain>
    </source>
</reference>
<dbReference type="RefSeq" id="WP_106012282.1">
    <property type="nucleotide sequence ID" value="NZ_CP027226.1"/>
</dbReference>
<sequence length="114" mass="13213">MKTNRIFDFDFKVFPYIIVLLIAYLVLPLISGDTGSAMFNILFVLPLLNVILGLIYSYKNRVSIYYYILNFIALLPTIIFIFKQWDTLIYALIYFLAAVFGTFIGIGLKKYNSK</sequence>
<evidence type="ECO:0000313" key="2">
    <source>
        <dbReference type="EMBL" id="AVM42299.1"/>
    </source>
</evidence>
<evidence type="ECO:0000256" key="1">
    <source>
        <dbReference type="SAM" id="Phobius"/>
    </source>
</evidence>
<protein>
    <recommendedName>
        <fullName evidence="4">Exosortase</fullName>
    </recommendedName>
</protein>